<evidence type="ECO:0000256" key="3">
    <source>
        <dbReference type="ARBA" id="ARBA00022801"/>
    </source>
</evidence>
<sequence>MFDDAFTIIEEIHPQLCAILDTTSPPAAAGGLHLLSLDIPPDNALDDNVIMLTTTYLLYALTTISRRMFNAKSATIAAFSQALHAQPTLIAWRAVLPSSLSKHADSLLTRAYTALTRGMAGIEMDPLPALEIRCYALTCLALTTPNTVDSSTFWGHVNKCLLEYASRCTTEKDGYSAESVLPRIAAIVSHAEGRPDANEFMSGPKYLGFCETWTSFARRAGDLSALERISALLHSSDSSASGPTTDASEVKASSQDAASLCTRLAQLTVCLESSVPQADLADRIQDTISLLQAPSLVQMLAESHQDETGRAYRKVDNAVSRLLQSALRIADVPTRSGPPSDLVAVVRSLLRAIVSVMEIVVARIPSDTRGALIARVLETLTLLARTQLVVLDPRTHMASHDCLERAAKLIQAQEPGSETAKYLRYLSAALYNMGATLFSASQHSACITFLRDSCELGRQAVEMRSGNEEADEGWQQLEEQLYRRWEILGICQSKAGNRKAASDAFKQAISSFPYDRSRLAEVLGGTTASEAFTASDSLKHLAAIVDRVTYIGACELLLQPQTVSLRDIGLCDAGIVGALLERQIQSLASLRWKESVRAIVRHLLLELLDVYEEALMPLRRIRTLLMCLEFKYHCNPEEGFGFKSPWDLSVEIQGLLASETMARDVGLLTFTAQYRAMTHLWLGLLAHRRADPEQIDLLVFHSEEATKIFRAFISTRTAENSPKSTSKAGSAAKSSATKSGGSRRKVTTSRIATRTVPSKKKPAPPPVNPVTPKAKPLQELSLNVKTPPRPAANTKSQHALVFDDFGGLLDLLRLLCSVLNLLGLTLVKVRVLDVVRRLAELKLGPYSDDYANATTELAFEYFRLGKYTRAKTMFNRLRESATMLSPEVMISLLLRYAGVLAELEDVAASSAAYSTALDLSQSLPSETKGLPPRQLMQHRLDSLERAALASRVFSLIQLCRSDVPAALDGLLRSLQLLNRAMDGFMRFYAASKTKPVEEDNPFQVAQADDAGPPGPDSSSKASSSRNSSLGSDGYRVAEAQLDTLFALSAAYLSRGSAREAEYFIIQALDLSESLNAPPMVSRALAKKGEILLLLGDLENSHDALMQATQLLPTITGDDAVDLRRLQGDYTQRSNQDEGALQLYEEAIAMLEELNQTFTALDGVAFSSRKSLDATRTPPQESVFPQLLSAILARHLWLLRDNDHDGSEEMMDKLRTLSTTALSSVSITALEGRLALHEIYSRFRSDMFLSSIAESTIAVPMGMSCDKPLPMLPSTQDLLKLLQHAEGLFWSDLNSMSKKGTVSHVREAAISLAIVRALQTSLGLVDEQGSALAGRLLDTSTAVTLRREMLEVIAQKFPDYDAFDDLQWREVSKDGSAKAFAKAAPTRMFANMSLDDDSMSDDEDNEERALRDYWARVKARYDAAGVSPETSVLSTQSFPSNWTIVHIAVTEDKRTLFLSRQEGGEQSEPLVFCIPLQGRRDNDDDEEYLSFDDALSEMGEIIRLSNESTKSAVNIRNDPEARQNWWKERAGLDTRLKELLQSIEFCWLGGFKTILGSRLNLTPEAIDNLRKSIDKVFDENLRLRDKKPKGKAHRKTASQSQNLRNVQLDDHIVERIAALGPKCADEELEDFVYFILDLYQFHGVQVSIAEVDIVQVIVDLRAVLEEESTRARLRDAGRTRSRQEMSEAAGGGEHLFLVLDKNVQGIPWESIPILRGRSVSRIPSLDFLIDRVEMAKLRRGGEGEAVDRAVVDPRDGYYVLNPSGDLVGTEGRFKDWAQQMKGVGWDGVIGQPPSEQQLLNALRQRDLVVYFGHGGADKYARSHKIRQLPRCAATMLWGCSSGFMKDMGDFDRVGIPNNYMLAGWPTLVANMWDVTDRDIDKFTQSVIDKMKLVPSHAKRWDASRQGSTSVVAAVAQSRDVCKLKYLTGAAPVVYGIPFLSIEKFARIVWHRQYMHTSIVLRKLYSTAWLA</sequence>
<dbReference type="InterPro" id="IPR030397">
    <property type="entry name" value="SEPARIN_core_dom"/>
</dbReference>
<dbReference type="STRING" id="578458.D8Q1W5"/>
<feature type="domain" description="Peptidase C50" evidence="6">
    <location>
        <begin position="1752"/>
        <end position="1849"/>
    </location>
</feature>
<dbReference type="GO" id="GO:0005634">
    <property type="term" value="C:nucleus"/>
    <property type="evidence" value="ECO:0007669"/>
    <property type="project" value="InterPro"/>
</dbReference>
<dbReference type="OMA" id="VAFCEYW"/>
<evidence type="ECO:0000256" key="1">
    <source>
        <dbReference type="ARBA" id="ARBA00000451"/>
    </source>
</evidence>
<keyword evidence="8" id="KW-1185">Reference proteome</keyword>
<dbReference type="SMART" id="SM00028">
    <property type="entry name" value="TPR"/>
    <property type="match status" value="6"/>
</dbReference>
<gene>
    <name evidence="7" type="ORF">SCHCODRAFT_67598</name>
</gene>
<evidence type="ECO:0000313" key="8">
    <source>
        <dbReference type="Proteomes" id="UP000007431"/>
    </source>
</evidence>
<dbReference type="VEuPathDB" id="FungiDB:SCHCODRAFT_01122301"/>
<evidence type="ECO:0000259" key="6">
    <source>
        <dbReference type="PROSITE" id="PS51700"/>
    </source>
</evidence>
<accession>D8Q1W5</accession>
<dbReference type="Pfam" id="PF03568">
    <property type="entry name" value="Separin_C"/>
    <property type="match status" value="1"/>
</dbReference>
<name>D8Q1W5_SCHCM</name>
<dbReference type="Gene3D" id="1.25.40.10">
    <property type="entry name" value="Tetratricopeptide repeat domain"/>
    <property type="match status" value="1"/>
</dbReference>
<dbReference type="GO" id="GO:0005737">
    <property type="term" value="C:cytoplasm"/>
    <property type="evidence" value="ECO:0007669"/>
    <property type="project" value="TreeGrafter"/>
</dbReference>
<dbReference type="InterPro" id="IPR005314">
    <property type="entry name" value="Peptidase_C50"/>
</dbReference>
<feature type="compositionally biased region" description="Low complexity" evidence="5">
    <location>
        <begin position="1005"/>
        <end position="1029"/>
    </location>
</feature>
<dbReference type="HOGENOM" id="CLU_000777_0_0_1"/>
<proteinExistence type="predicted"/>
<dbReference type="PROSITE" id="PS51700">
    <property type="entry name" value="SEPARIN"/>
    <property type="match status" value="1"/>
</dbReference>
<dbReference type="SUPFAM" id="SSF48452">
    <property type="entry name" value="TPR-like"/>
    <property type="match status" value="2"/>
</dbReference>
<keyword evidence="3" id="KW-0378">Hydrolase</keyword>
<dbReference type="InParanoid" id="D8Q1W5"/>
<evidence type="ECO:0000256" key="2">
    <source>
        <dbReference type="ARBA" id="ARBA00012489"/>
    </source>
</evidence>
<feature type="compositionally biased region" description="Low complexity" evidence="5">
    <location>
        <begin position="723"/>
        <end position="740"/>
    </location>
</feature>
<evidence type="ECO:0000313" key="7">
    <source>
        <dbReference type="EMBL" id="EFI98575.1"/>
    </source>
</evidence>
<dbReference type="EC" id="3.4.22.49" evidence="2"/>
<keyword evidence="4" id="KW-0159">Chromosome partition</keyword>
<evidence type="ECO:0000256" key="4">
    <source>
        <dbReference type="ARBA" id="ARBA00022829"/>
    </source>
</evidence>
<dbReference type="PANTHER" id="PTHR12792:SF0">
    <property type="entry name" value="SEPARIN"/>
    <property type="match status" value="1"/>
</dbReference>
<dbReference type="InterPro" id="IPR019734">
    <property type="entry name" value="TPR_rpt"/>
</dbReference>
<comment type="catalytic activity">
    <reaction evidence="1">
        <text>All bonds known to be hydrolyzed by this endopeptidase have arginine in P1 and an acidic residue in P4. P6 is often occupied by an acidic residue or by a hydroxy-amino-acid residue, the phosphorylation of which enhances cleavage.</text>
        <dbReference type="EC" id="3.4.22.49"/>
    </reaction>
</comment>
<reference evidence="7 8" key="1">
    <citation type="journal article" date="2010" name="Nat. Biotechnol.">
        <title>Genome sequence of the model mushroom Schizophyllum commune.</title>
        <authorList>
            <person name="Ohm R.A."/>
            <person name="de Jong J.F."/>
            <person name="Lugones L.G."/>
            <person name="Aerts A."/>
            <person name="Kothe E."/>
            <person name="Stajich J.E."/>
            <person name="de Vries R.P."/>
            <person name="Record E."/>
            <person name="Levasseur A."/>
            <person name="Baker S.E."/>
            <person name="Bartholomew K.A."/>
            <person name="Coutinho P.M."/>
            <person name="Erdmann S."/>
            <person name="Fowler T.J."/>
            <person name="Gathman A.C."/>
            <person name="Lombard V."/>
            <person name="Henrissat B."/>
            <person name="Knabe N."/>
            <person name="Kuees U."/>
            <person name="Lilly W.W."/>
            <person name="Lindquist E."/>
            <person name="Lucas S."/>
            <person name="Magnuson J.K."/>
            <person name="Piumi F."/>
            <person name="Raudaskoski M."/>
            <person name="Salamov A."/>
            <person name="Schmutz J."/>
            <person name="Schwarze F.W.M.R."/>
            <person name="vanKuyk P.A."/>
            <person name="Horton J.S."/>
            <person name="Grigoriev I.V."/>
            <person name="Woesten H.A.B."/>
        </authorList>
    </citation>
    <scope>NUCLEOTIDE SEQUENCE [LARGE SCALE GENOMIC DNA]</scope>
    <source>
        <strain evidence="8">H4-8 / FGSC 9210</strain>
    </source>
</reference>
<protein>
    <recommendedName>
        <fullName evidence="2">separase</fullName>
        <ecNumber evidence="2">3.4.22.49</ecNumber>
    </recommendedName>
</protein>
<dbReference type="InterPro" id="IPR011990">
    <property type="entry name" value="TPR-like_helical_dom_sf"/>
</dbReference>
<feature type="region of interest" description="Disordered" evidence="5">
    <location>
        <begin position="720"/>
        <end position="779"/>
    </location>
</feature>
<dbReference type="EMBL" id="GL377305">
    <property type="protein sequence ID" value="EFI98575.1"/>
    <property type="molecule type" value="Genomic_DNA"/>
</dbReference>
<dbReference type="GO" id="GO:0072686">
    <property type="term" value="C:mitotic spindle"/>
    <property type="evidence" value="ECO:0007669"/>
    <property type="project" value="TreeGrafter"/>
</dbReference>
<dbReference type="GO" id="GO:0004197">
    <property type="term" value="F:cysteine-type endopeptidase activity"/>
    <property type="evidence" value="ECO:0007669"/>
    <property type="project" value="InterPro"/>
</dbReference>
<dbReference type="Proteomes" id="UP000007431">
    <property type="component" value="Unassembled WGS sequence"/>
</dbReference>
<evidence type="ECO:0000256" key="5">
    <source>
        <dbReference type="SAM" id="MobiDB-lite"/>
    </source>
</evidence>
<feature type="region of interest" description="Disordered" evidence="5">
    <location>
        <begin position="1004"/>
        <end position="1029"/>
    </location>
</feature>
<dbReference type="eggNOG" id="KOG1849">
    <property type="taxonomic scope" value="Eukaryota"/>
</dbReference>
<dbReference type="PANTHER" id="PTHR12792">
    <property type="entry name" value="EXTRA SPINDLE POLES 1-RELATED"/>
    <property type="match status" value="1"/>
</dbReference>
<dbReference type="GO" id="GO:0051307">
    <property type="term" value="P:meiotic chromosome separation"/>
    <property type="evidence" value="ECO:0007669"/>
    <property type="project" value="TreeGrafter"/>
</dbReference>
<dbReference type="GO" id="GO:0044732">
    <property type="term" value="C:mitotic spindle pole body"/>
    <property type="evidence" value="ECO:0007669"/>
    <property type="project" value="TreeGrafter"/>
</dbReference>
<organism evidence="8">
    <name type="scientific">Schizophyllum commune (strain H4-8 / FGSC 9210)</name>
    <name type="common">Split gill fungus</name>
    <dbReference type="NCBI Taxonomy" id="578458"/>
    <lineage>
        <taxon>Eukaryota</taxon>
        <taxon>Fungi</taxon>
        <taxon>Dikarya</taxon>
        <taxon>Basidiomycota</taxon>
        <taxon>Agaricomycotina</taxon>
        <taxon>Agaricomycetes</taxon>
        <taxon>Agaricomycetidae</taxon>
        <taxon>Agaricales</taxon>
        <taxon>Schizophyllaceae</taxon>
        <taxon>Schizophyllum</taxon>
    </lineage>
</organism>
<dbReference type="GO" id="GO:0006508">
    <property type="term" value="P:proteolysis"/>
    <property type="evidence" value="ECO:0007669"/>
    <property type="project" value="InterPro"/>
</dbReference>